<evidence type="ECO:0000256" key="2">
    <source>
        <dbReference type="SAM" id="Phobius"/>
    </source>
</evidence>
<reference evidence="3" key="1">
    <citation type="journal article" date="2015" name="Nature">
        <title>Complex archaea that bridge the gap between prokaryotes and eukaryotes.</title>
        <authorList>
            <person name="Spang A."/>
            <person name="Saw J.H."/>
            <person name="Jorgensen S.L."/>
            <person name="Zaremba-Niedzwiedzka K."/>
            <person name="Martijn J."/>
            <person name="Lind A.E."/>
            <person name="van Eijk R."/>
            <person name="Schleper C."/>
            <person name="Guy L."/>
            <person name="Ettema T.J."/>
        </authorList>
    </citation>
    <scope>NUCLEOTIDE SEQUENCE</scope>
</reference>
<keyword evidence="2" id="KW-0472">Membrane</keyword>
<dbReference type="EMBL" id="LAZR01000338">
    <property type="protein sequence ID" value="KKN73732.1"/>
    <property type="molecule type" value="Genomic_DNA"/>
</dbReference>
<feature type="transmembrane region" description="Helical" evidence="2">
    <location>
        <begin position="91"/>
        <end position="114"/>
    </location>
</feature>
<proteinExistence type="predicted"/>
<feature type="compositionally biased region" description="Low complexity" evidence="1">
    <location>
        <begin position="1"/>
        <end position="16"/>
    </location>
</feature>
<accession>A0A0F9TFV0</accession>
<evidence type="ECO:0000256" key="1">
    <source>
        <dbReference type="SAM" id="MobiDB-lite"/>
    </source>
</evidence>
<name>A0A0F9TFV0_9ZZZZ</name>
<feature type="region of interest" description="Disordered" evidence="1">
    <location>
        <begin position="1"/>
        <end position="21"/>
    </location>
</feature>
<comment type="caution">
    <text evidence="3">The sequence shown here is derived from an EMBL/GenBank/DDBJ whole genome shotgun (WGS) entry which is preliminary data.</text>
</comment>
<protein>
    <submittedName>
        <fullName evidence="3">Uncharacterized protein</fullName>
    </submittedName>
</protein>
<evidence type="ECO:0000313" key="3">
    <source>
        <dbReference type="EMBL" id="KKN73732.1"/>
    </source>
</evidence>
<dbReference type="AlphaFoldDB" id="A0A0F9TFV0"/>
<gene>
    <name evidence="3" type="ORF">LCGC14_0397780</name>
</gene>
<feature type="region of interest" description="Disordered" evidence="1">
    <location>
        <begin position="219"/>
        <end position="246"/>
    </location>
</feature>
<sequence length="246" mass="26742">MNRHQQQSAAPAASASDEGESDLGFEIDPGPVLSAHAFNRRSKRIAQSSLHSGRMVVVATPACYFISALSPVVGLVALCVGLYGLASRHEAVGECMALASAGLAVLALGVGLLAKWTTSTTLDRTGGRYWQGIWPGLSRLTGWPAGQIDDIAAVQICRGYRAVTRTRGFGWWQVNLVLSHRPGERIAVMTHSAKDNIFEDAERLAHFLDKPLLDHTHRLIRPGPGGKSIRRLFTRSQRHSQTKENT</sequence>
<keyword evidence="2" id="KW-1133">Transmembrane helix</keyword>
<feature type="transmembrane region" description="Helical" evidence="2">
    <location>
        <begin position="62"/>
        <end position="85"/>
    </location>
</feature>
<organism evidence="3">
    <name type="scientific">marine sediment metagenome</name>
    <dbReference type="NCBI Taxonomy" id="412755"/>
    <lineage>
        <taxon>unclassified sequences</taxon>
        <taxon>metagenomes</taxon>
        <taxon>ecological metagenomes</taxon>
    </lineage>
</organism>
<feature type="compositionally biased region" description="Basic residues" evidence="1">
    <location>
        <begin position="228"/>
        <end position="240"/>
    </location>
</feature>
<keyword evidence="2" id="KW-0812">Transmembrane</keyword>